<keyword evidence="3" id="KW-1185">Reference proteome</keyword>
<dbReference type="AlphaFoldDB" id="A0AAV7VYG1"/>
<dbReference type="EMBL" id="JANPWB010000002">
    <property type="protein sequence ID" value="KAJ1205014.1"/>
    <property type="molecule type" value="Genomic_DNA"/>
</dbReference>
<sequence length="97" mass="10425">MEQGVCPDLLVIHLGENDLVALSGIGLLKAMKLDLGRIKERWAGQRRRDPYVLVTRGQNKRSQAIETGVGGRPSAALLKPWPSEAGSPACPGRSDPP</sequence>
<accession>A0AAV7VYG1</accession>
<evidence type="ECO:0000313" key="2">
    <source>
        <dbReference type="EMBL" id="KAJ1205014.1"/>
    </source>
</evidence>
<protein>
    <submittedName>
        <fullName evidence="2">Uncharacterized protein</fullName>
    </submittedName>
</protein>
<evidence type="ECO:0000313" key="3">
    <source>
        <dbReference type="Proteomes" id="UP001066276"/>
    </source>
</evidence>
<proteinExistence type="predicted"/>
<organism evidence="2 3">
    <name type="scientific">Pleurodeles waltl</name>
    <name type="common">Iberian ribbed newt</name>
    <dbReference type="NCBI Taxonomy" id="8319"/>
    <lineage>
        <taxon>Eukaryota</taxon>
        <taxon>Metazoa</taxon>
        <taxon>Chordata</taxon>
        <taxon>Craniata</taxon>
        <taxon>Vertebrata</taxon>
        <taxon>Euteleostomi</taxon>
        <taxon>Amphibia</taxon>
        <taxon>Batrachia</taxon>
        <taxon>Caudata</taxon>
        <taxon>Salamandroidea</taxon>
        <taxon>Salamandridae</taxon>
        <taxon>Pleurodelinae</taxon>
        <taxon>Pleurodeles</taxon>
    </lineage>
</organism>
<gene>
    <name evidence="2" type="ORF">NDU88_000449</name>
</gene>
<reference evidence="2" key="1">
    <citation type="journal article" date="2022" name="bioRxiv">
        <title>Sequencing and chromosome-scale assembly of the giantPleurodeles waltlgenome.</title>
        <authorList>
            <person name="Brown T."/>
            <person name="Elewa A."/>
            <person name="Iarovenko S."/>
            <person name="Subramanian E."/>
            <person name="Araus A.J."/>
            <person name="Petzold A."/>
            <person name="Susuki M."/>
            <person name="Suzuki K.-i.T."/>
            <person name="Hayashi T."/>
            <person name="Toyoda A."/>
            <person name="Oliveira C."/>
            <person name="Osipova E."/>
            <person name="Leigh N.D."/>
            <person name="Simon A."/>
            <person name="Yun M.H."/>
        </authorList>
    </citation>
    <scope>NUCLEOTIDE SEQUENCE</scope>
    <source>
        <strain evidence="2">20211129_DDA</strain>
        <tissue evidence="2">Liver</tissue>
    </source>
</reference>
<dbReference type="Proteomes" id="UP001066276">
    <property type="component" value="Chromosome 1_2"/>
</dbReference>
<comment type="caution">
    <text evidence="2">The sequence shown here is derived from an EMBL/GenBank/DDBJ whole genome shotgun (WGS) entry which is preliminary data.</text>
</comment>
<feature type="region of interest" description="Disordered" evidence="1">
    <location>
        <begin position="65"/>
        <end position="97"/>
    </location>
</feature>
<name>A0AAV7VYG1_PLEWA</name>
<evidence type="ECO:0000256" key="1">
    <source>
        <dbReference type="SAM" id="MobiDB-lite"/>
    </source>
</evidence>